<accession>A0A9J7B103</accession>
<dbReference type="PROSITE" id="PS00584">
    <property type="entry name" value="PFKB_KINASES_2"/>
    <property type="match status" value="1"/>
</dbReference>
<feature type="domain" description="Carbohydrate kinase PfkB" evidence="4">
    <location>
        <begin position="59"/>
        <end position="317"/>
    </location>
</feature>
<reference evidence="5" key="1">
    <citation type="submission" date="2022-08" db="EMBL/GenBank/DDBJ databases">
        <title>Nisaea acidiphila sp. nov., isolated from a marine algal debris and emended description of the genus Nisaea Urios et al. 2008.</title>
        <authorList>
            <person name="Kwon K."/>
        </authorList>
    </citation>
    <scope>NUCLEOTIDE SEQUENCE</scope>
    <source>
        <strain evidence="5">MEBiC11861</strain>
    </source>
</reference>
<dbReference type="GO" id="GO:0016301">
    <property type="term" value="F:kinase activity"/>
    <property type="evidence" value="ECO:0007669"/>
    <property type="project" value="UniProtKB-KW"/>
</dbReference>
<dbReference type="EMBL" id="CP102480">
    <property type="protein sequence ID" value="UUX52148.1"/>
    <property type="molecule type" value="Genomic_DNA"/>
</dbReference>
<organism evidence="5 6">
    <name type="scientific">Nisaea acidiphila</name>
    <dbReference type="NCBI Taxonomy" id="1862145"/>
    <lineage>
        <taxon>Bacteria</taxon>
        <taxon>Pseudomonadati</taxon>
        <taxon>Pseudomonadota</taxon>
        <taxon>Alphaproteobacteria</taxon>
        <taxon>Rhodospirillales</taxon>
        <taxon>Thalassobaculaceae</taxon>
        <taxon>Nisaea</taxon>
    </lineage>
</organism>
<dbReference type="InterPro" id="IPR011611">
    <property type="entry name" value="PfkB_dom"/>
</dbReference>
<evidence type="ECO:0000313" key="5">
    <source>
        <dbReference type="EMBL" id="UUX52148.1"/>
    </source>
</evidence>
<evidence type="ECO:0000256" key="2">
    <source>
        <dbReference type="ARBA" id="ARBA00022679"/>
    </source>
</evidence>
<dbReference type="InterPro" id="IPR029056">
    <property type="entry name" value="Ribokinase-like"/>
</dbReference>
<dbReference type="InterPro" id="IPR002173">
    <property type="entry name" value="Carboh/pur_kinase_PfkB_CS"/>
</dbReference>
<dbReference type="SUPFAM" id="SSF53613">
    <property type="entry name" value="Ribokinase-like"/>
    <property type="match status" value="1"/>
</dbReference>
<evidence type="ECO:0000256" key="3">
    <source>
        <dbReference type="ARBA" id="ARBA00022777"/>
    </source>
</evidence>
<protein>
    <submittedName>
        <fullName evidence="5">Adenosine kinase</fullName>
    </submittedName>
</protein>
<dbReference type="Proteomes" id="UP001060336">
    <property type="component" value="Chromosome"/>
</dbReference>
<evidence type="ECO:0000256" key="1">
    <source>
        <dbReference type="ARBA" id="ARBA00010688"/>
    </source>
</evidence>
<dbReference type="KEGG" id="naci:NUH88_10695"/>
<keyword evidence="2" id="KW-0808">Transferase</keyword>
<keyword evidence="3 5" id="KW-0418">Kinase</keyword>
<comment type="similarity">
    <text evidence="1">Belongs to the carbohydrate kinase PfkB family.</text>
</comment>
<gene>
    <name evidence="5" type="ORF">NUH88_10695</name>
</gene>
<evidence type="ECO:0000313" key="6">
    <source>
        <dbReference type="Proteomes" id="UP001060336"/>
    </source>
</evidence>
<dbReference type="CDD" id="cd01168">
    <property type="entry name" value="adenosine_kinase"/>
    <property type="match status" value="1"/>
</dbReference>
<name>A0A9J7B103_9PROT</name>
<dbReference type="InterPro" id="IPR052700">
    <property type="entry name" value="Carb_kinase_PfkB-like"/>
</dbReference>
<dbReference type="Pfam" id="PF00294">
    <property type="entry name" value="PfkB"/>
    <property type="match status" value="1"/>
</dbReference>
<dbReference type="PANTHER" id="PTHR43320">
    <property type="entry name" value="SUGAR KINASE"/>
    <property type="match status" value="1"/>
</dbReference>
<dbReference type="AlphaFoldDB" id="A0A9J7B103"/>
<sequence length="330" mass="35087">MSAKSLDVTCIGNAIVDVITRADDAFLTENGIEKGAMNLIDADRAETLYGKMGPGIEMSGGSAGNTAAGIAALGGATAYIGKVHDDTLGKVFRHDITAMGVSFETPPTLDGPPTARSLILVTPDAQRSMNTFLGACVQLGPQDIDKDRIAASKVVYLEGYLFDPPEAKKAFVEAAKQTHASGGKVSLTLSDPFCVDRHRDAFMELVDHHIDILFANEQELLSLYQTEDFDDALQKLRWSCESAGVTRGPKGSLVLHKDEVHVIDADPVEQVVDTTGAGDLYAAGFLYGYTQDMAPADWGRAGSVAAAEVISHYGARPEADLKELLAARLG</sequence>
<keyword evidence="6" id="KW-1185">Reference proteome</keyword>
<proteinExistence type="inferred from homology"/>
<dbReference type="Gene3D" id="3.40.1190.20">
    <property type="match status" value="1"/>
</dbReference>
<dbReference type="PANTHER" id="PTHR43320:SF3">
    <property type="entry name" value="CARBOHYDRATE KINASE PFKB DOMAIN-CONTAINING PROTEIN"/>
    <property type="match status" value="1"/>
</dbReference>
<dbReference type="RefSeq" id="WP_257772055.1">
    <property type="nucleotide sequence ID" value="NZ_CP102480.1"/>
</dbReference>
<evidence type="ECO:0000259" key="4">
    <source>
        <dbReference type="Pfam" id="PF00294"/>
    </source>
</evidence>